<organism evidence="4 5">
    <name type="scientific">Paenibacillus zeisoli</name>
    <dbReference type="NCBI Taxonomy" id="2496267"/>
    <lineage>
        <taxon>Bacteria</taxon>
        <taxon>Bacillati</taxon>
        <taxon>Bacillota</taxon>
        <taxon>Bacilli</taxon>
        <taxon>Bacillales</taxon>
        <taxon>Paenibacillaceae</taxon>
        <taxon>Paenibacillus</taxon>
    </lineage>
</organism>
<dbReference type="PANTHER" id="PTHR43308:SF5">
    <property type="entry name" value="S-LAYER PROTEIN _ PEPTIDOGLYCAN ENDO-BETA-N-ACETYLGLUCOSAMINIDASE"/>
    <property type="match status" value="1"/>
</dbReference>
<dbReference type="PANTHER" id="PTHR43308">
    <property type="entry name" value="OUTER MEMBRANE PROTEIN ALPHA-RELATED"/>
    <property type="match status" value="1"/>
</dbReference>
<dbReference type="AlphaFoldDB" id="A0A433XHU7"/>
<evidence type="ECO:0000259" key="3">
    <source>
        <dbReference type="PROSITE" id="PS51272"/>
    </source>
</evidence>
<evidence type="ECO:0000256" key="2">
    <source>
        <dbReference type="SAM" id="SignalP"/>
    </source>
</evidence>
<feature type="domain" description="SLH" evidence="3">
    <location>
        <begin position="430"/>
        <end position="492"/>
    </location>
</feature>
<sequence length="556" mass="57332">MPKKLLATLSISLMVAMTGVSAAYATPIQQSVTDLSVLVPANVAQGSSLVITGSSPVSTVSIKVIGPNQLNLFFDVLDVANGTYQDTFMIPANDSRWPVGQYTVVVGQGTDVKTATFNVTAPSSSGGGTGSGGGTTTVPSTPGTGDKERINPTVPAGAVISDISSAVTVQPGAAGVSQVVVDSNKAIAAIQSSKDNAKAFAITVPEVKGSEAVSVSIPADVSKAVLDKGGNGASILVVTSFGEYNLPLKALGSQSLNTIVVTVAQANDATEKQIGDKAVGKGLTLLGSPTTFTVELVKADGTRQEIENFNNVYVPRSIHVGATIDTTNAVAVKVNADGSLIPVPTYFTKDSTGISAVINRTSNSTYAVVSGTKSFADIKGHWAEATISKMASHLLVNGITDAKFGPQLNITRAEFTSLVVRALGLSDSAGTSSFNDVKPSDWFYKEVGIAVSAGLIKGEGDQFKPGDQITREQMAAIFERALKFAGTSVPSSTTTLTFADKNSISAWAAPSISAVVQLGIVKGDERGMLHPGAPATRAEGTVMLERMLKVIKFINE</sequence>
<reference evidence="4 5" key="1">
    <citation type="submission" date="2018-12" db="EMBL/GenBank/DDBJ databases">
        <authorList>
            <person name="Sun L."/>
            <person name="Chen Z."/>
        </authorList>
    </citation>
    <scope>NUCLEOTIDE SEQUENCE [LARGE SCALE GENOMIC DNA]</scope>
    <source>
        <strain evidence="4 5">3-5-3</strain>
    </source>
</reference>
<proteinExistence type="predicted"/>
<dbReference type="PROSITE" id="PS51272">
    <property type="entry name" value="SLH"/>
    <property type="match status" value="3"/>
</dbReference>
<feature type="chain" id="PRO_5019305081" evidence="2">
    <location>
        <begin position="23"/>
        <end position="556"/>
    </location>
</feature>
<dbReference type="RefSeq" id="WP_127198750.1">
    <property type="nucleotide sequence ID" value="NZ_RZNX01000002.1"/>
</dbReference>
<dbReference type="EMBL" id="RZNX01000002">
    <property type="protein sequence ID" value="RUT33636.1"/>
    <property type="molecule type" value="Genomic_DNA"/>
</dbReference>
<evidence type="ECO:0000313" key="5">
    <source>
        <dbReference type="Proteomes" id="UP000272464"/>
    </source>
</evidence>
<keyword evidence="2" id="KW-0732">Signal</keyword>
<feature type="region of interest" description="Disordered" evidence="1">
    <location>
        <begin position="121"/>
        <end position="149"/>
    </location>
</feature>
<dbReference type="InterPro" id="IPR051465">
    <property type="entry name" value="Cell_Envelope_Struct_Comp"/>
</dbReference>
<keyword evidence="5" id="KW-1185">Reference proteome</keyword>
<name>A0A433XHU7_9BACL</name>
<dbReference type="Proteomes" id="UP000272464">
    <property type="component" value="Unassembled WGS sequence"/>
</dbReference>
<feature type="domain" description="SLH" evidence="3">
    <location>
        <begin position="370"/>
        <end position="429"/>
    </location>
</feature>
<gene>
    <name evidence="4" type="ORF">EJP77_08340</name>
</gene>
<feature type="domain" description="SLH" evidence="3">
    <location>
        <begin position="495"/>
        <end position="556"/>
    </location>
</feature>
<feature type="compositionally biased region" description="Gly residues" evidence="1">
    <location>
        <begin position="125"/>
        <end position="135"/>
    </location>
</feature>
<dbReference type="OrthoDB" id="1723494at2"/>
<dbReference type="InterPro" id="IPR001119">
    <property type="entry name" value="SLH_dom"/>
</dbReference>
<evidence type="ECO:0000313" key="4">
    <source>
        <dbReference type="EMBL" id="RUT33636.1"/>
    </source>
</evidence>
<dbReference type="Pfam" id="PF00395">
    <property type="entry name" value="SLH"/>
    <property type="match status" value="3"/>
</dbReference>
<feature type="signal peptide" evidence="2">
    <location>
        <begin position="1"/>
        <end position="22"/>
    </location>
</feature>
<protein>
    <submittedName>
        <fullName evidence="4">S-layer homology domain-containing protein</fullName>
    </submittedName>
</protein>
<accession>A0A433XHU7</accession>
<comment type="caution">
    <text evidence="4">The sequence shown here is derived from an EMBL/GenBank/DDBJ whole genome shotgun (WGS) entry which is preliminary data.</text>
</comment>
<evidence type="ECO:0000256" key="1">
    <source>
        <dbReference type="SAM" id="MobiDB-lite"/>
    </source>
</evidence>